<accession>A0ABY4CF22</accession>
<dbReference type="RefSeq" id="WP_347435813.1">
    <property type="nucleotide sequence ID" value="NZ_CP089291.1"/>
</dbReference>
<dbReference type="PANTHER" id="PTHR41302:SF2">
    <property type="entry name" value="PRESPORE SPECIFIC TRANSCRIPTIONAL ACTIVATOR RSFA"/>
    <property type="match status" value="1"/>
</dbReference>
<evidence type="ECO:0000313" key="3">
    <source>
        <dbReference type="EMBL" id="UOF89132.1"/>
    </source>
</evidence>
<reference evidence="3" key="1">
    <citation type="submission" date="2021-12" db="EMBL/GenBank/DDBJ databases">
        <title>Alicyclobacillaceae gen. nov., sp. nov., isolated from chalcocite enrichment system.</title>
        <authorList>
            <person name="Jiang Z."/>
        </authorList>
    </citation>
    <scope>NUCLEOTIDE SEQUENCE</scope>
    <source>
        <strain evidence="3">MYW30-H2</strain>
    </source>
</reference>
<dbReference type="PANTHER" id="PTHR41302">
    <property type="entry name" value="PRESPORE-SPECIFIC TRANSCRIPTIONAL REGULATOR RSFA-RELATED"/>
    <property type="match status" value="1"/>
</dbReference>
<proteinExistence type="predicted"/>
<gene>
    <name evidence="3" type="ORF">LSG31_14550</name>
</gene>
<name>A0ABY4CF22_9BACL</name>
<organism evidence="3 4">
    <name type="scientific">Fodinisporobacter ferrooxydans</name>
    <dbReference type="NCBI Taxonomy" id="2901836"/>
    <lineage>
        <taxon>Bacteria</taxon>
        <taxon>Bacillati</taxon>
        <taxon>Bacillota</taxon>
        <taxon>Bacilli</taxon>
        <taxon>Bacillales</taxon>
        <taxon>Alicyclobacillaceae</taxon>
        <taxon>Fodinisporobacter</taxon>
    </lineage>
</organism>
<dbReference type="EMBL" id="CP089291">
    <property type="protein sequence ID" value="UOF89132.1"/>
    <property type="molecule type" value="Genomic_DNA"/>
</dbReference>
<feature type="region of interest" description="Disordered" evidence="2">
    <location>
        <begin position="199"/>
        <end position="230"/>
    </location>
</feature>
<dbReference type="NCBIfam" id="TIGR02894">
    <property type="entry name" value="DNA_bind_RsfA"/>
    <property type="match status" value="1"/>
</dbReference>
<keyword evidence="4" id="KW-1185">Reference proteome</keyword>
<sequence length="230" mass="27082">MKTVRQDAWAEEDDLLLAEIILRHIREGSTQLLAFEEVGERLGRTAAACGYRWNACVRKQYAAAIEIAKAQRKENKSTLQQPVQTYRNKLVAKQSDPYEAVFEDEQEFEDVSLANTVTWHDVIHFLKQNKNEHQQLVSRIRQLEKEVERYELEAATVRQQYEQMHEEYDHLNEKHQTMTNDYKMLVRIMERARKLTILEPDLENEQSQSKSDSDSDKHSAQLSVMERMDV</sequence>
<dbReference type="InterPro" id="IPR014243">
    <property type="entry name" value="RsfA-like"/>
</dbReference>
<keyword evidence="1" id="KW-0175">Coiled coil</keyword>
<evidence type="ECO:0000256" key="2">
    <source>
        <dbReference type="SAM" id="MobiDB-lite"/>
    </source>
</evidence>
<feature type="coiled-coil region" evidence="1">
    <location>
        <begin position="126"/>
        <end position="181"/>
    </location>
</feature>
<protein>
    <submittedName>
        <fullName evidence="3">RsfA family transcriptional regulator</fullName>
    </submittedName>
</protein>
<evidence type="ECO:0000313" key="4">
    <source>
        <dbReference type="Proteomes" id="UP000830167"/>
    </source>
</evidence>
<dbReference type="Proteomes" id="UP000830167">
    <property type="component" value="Chromosome"/>
</dbReference>
<evidence type="ECO:0000256" key="1">
    <source>
        <dbReference type="SAM" id="Coils"/>
    </source>
</evidence>